<evidence type="ECO:0008006" key="3">
    <source>
        <dbReference type="Google" id="ProtNLM"/>
    </source>
</evidence>
<name>A0NQ78_ROSAI</name>
<gene>
    <name evidence="1" type="ORF">SIAM614_13013</name>
</gene>
<dbReference type="AlphaFoldDB" id="A0NQ78"/>
<dbReference type="eggNOG" id="ENOG5032VGB">
    <property type="taxonomic scope" value="Bacteria"/>
</dbReference>
<evidence type="ECO:0000313" key="2">
    <source>
        <dbReference type="Proteomes" id="UP000004848"/>
    </source>
</evidence>
<sequence length="191" mass="20988">MLGMYWSDVTGIRELDRAMSKLSGRTIRLIGSRSLNRAGSQGRTRTGRALVKQTGLKLRTVRAAMVPVRASASSLVYRIKARGGDIALKHFDARETRRGVSARPFGQRKIFKGTFIKGGKFPSRVALNMGGHVYARSGSGRLPIKKQKSGVILPRELVKGASAEAWQTTVAKVLPMRVIHEVKRETGKVFS</sequence>
<accession>A0NQ78</accession>
<dbReference type="Proteomes" id="UP000004848">
    <property type="component" value="Unassembled WGS sequence"/>
</dbReference>
<comment type="caution">
    <text evidence="1">The sequence shown here is derived from an EMBL/GenBank/DDBJ whole genome shotgun (WGS) entry which is preliminary data.</text>
</comment>
<dbReference type="OrthoDB" id="7840472at2"/>
<reference evidence="1 2" key="1">
    <citation type="submission" date="2006-05" db="EMBL/GenBank/DDBJ databases">
        <authorList>
            <person name="King G."/>
            <person name="Ferriera S."/>
            <person name="Johnson J."/>
            <person name="Kravitz S."/>
            <person name="Beeson K."/>
            <person name="Sutton G."/>
            <person name="Rogers Y.-H."/>
            <person name="Friedman R."/>
            <person name="Frazier M."/>
            <person name="Venter J.C."/>
        </authorList>
    </citation>
    <scope>NUCLEOTIDE SEQUENCE [LARGE SCALE GENOMIC DNA]</scope>
    <source>
        <strain evidence="2">ATCC 25650 / DSM 13394 / JCM 20685 / NBRC 16684 / NCIMB 2208 / IAM 12614 / B1</strain>
    </source>
</reference>
<protein>
    <recommendedName>
        <fullName evidence="3">Minor tail protein Z (GPZ)</fullName>
    </recommendedName>
</protein>
<organism evidence="1 2">
    <name type="scientific">Roseibium aggregatum (strain ATCC 25650 / DSM 13394 / JCM 20685 / NBRC 16684 / NCIMB 2208 / IAM 12614 / B1)</name>
    <name type="common">Stappia aggregata</name>
    <dbReference type="NCBI Taxonomy" id="384765"/>
    <lineage>
        <taxon>Bacteria</taxon>
        <taxon>Pseudomonadati</taxon>
        <taxon>Pseudomonadota</taxon>
        <taxon>Alphaproteobacteria</taxon>
        <taxon>Hyphomicrobiales</taxon>
        <taxon>Stappiaceae</taxon>
        <taxon>Roseibium</taxon>
    </lineage>
</organism>
<dbReference type="EMBL" id="AAUW01000004">
    <property type="protein sequence ID" value="EAV44936.1"/>
    <property type="molecule type" value="Genomic_DNA"/>
</dbReference>
<proteinExistence type="predicted"/>
<evidence type="ECO:0000313" key="1">
    <source>
        <dbReference type="EMBL" id="EAV44936.1"/>
    </source>
</evidence>